<dbReference type="SUPFAM" id="SSF109604">
    <property type="entry name" value="HD-domain/PDEase-like"/>
    <property type="match status" value="1"/>
</dbReference>
<protein>
    <submittedName>
        <fullName evidence="1">HD domain-containing protein</fullName>
    </submittedName>
</protein>
<dbReference type="Proteomes" id="UP000199480">
    <property type="component" value="Chromosome I"/>
</dbReference>
<dbReference type="EMBL" id="LT629759">
    <property type="protein sequence ID" value="SDS06825.1"/>
    <property type="molecule type" value="Genomic_DNA"/>
</dbReference>
<dbReference type="PANTHER" id="PTHR46246:SF1">
    <property type="entry name" value="GUANOSINE-3',5'-BIS(DIPHOSPHATE) 3'-PYROPHOSPHOHYDROLASE MESH1"/>
    <property type="match status" value="1"/>
</dbReference>
<reference evidence="1" key="1">
    <citation type="submission" date="2016-10" db="EMBL/GenBank/DDBJ databases">
        <authorList>
            <person name="de Groot N.N."/>
        </authorList>
    </citation>
    <scope>NUCLEOTIDE SEQUENCE [LARGE SCALE GENOMIC DNA]</scope>
    <source>
        <strain evidence="1">DSM 22620</strain>
    </source>
</reference>
<dbReference type="RefSeq" id="WP_090861101.1">
    <property type="nucleotide sequence ID" value="NZ_LT629759.1"/>
</dbReference>
<dbReference type="OrthoDB" id="9802385at2"/>
<evidence type="ECO:0000313" key="3">
    <source>
        <dbReference type="Proteomes" id="UP000199480"/>
    </source>
</evidence>
<dbReference type="GO" id="GO:0008893">
    <property type="term" value="F:guanosine-3',5'-bis(diphosphate) 3'-diphosphatase activity"/>
    <property type="evidence" value="ECO:0007669"/>
    <property type="project" value="TreeGrafter"/>
</dbReference>
<proteinExistence type="predicted"/>
<dbReference type="PANTHER" id="PTHR46246">
    <property type="entry name" value="GUANOSINE-3',5'-BIS(DIPHOSPHATE) 3'-PYROPHOSPHOHYDROLASE MESH1"/>
    <property type="match status" value="1"/>
</dbReference>
<reference evidence="3" key="2">
    <citation type="submission" date="2016-10" db="EMBL/GenBank/DDBJ databases">
        <authorList>
            <person name="Varghese N."/>
            <person name="Submissions S."/>
        </authorList>
    </citation>
    <scope>NUCLEOTIDE SEQUENCE [LARGE SCALE GENOMIC DNA]</scope>
    <source>
        <strain evidence="3">DSM 22620</strain>
    </source>
</reference>
<dbReference type="AlphaFoldDB" id="A0A1H1KR24"/>
<dbReference type="EMBL" id="LT629759">
    <property type="protein sequence ID" value="SDR64788.1"/>
    <property type="molecule type" value="Genomic_DNA"/>
</dbReference>
<organism evidence="1 3">
    <name type="scientific">Parafannyhessea umbonata</name>
    <dbReference type="NCBI Taxonomy" id="604330"/>
    <lineage>
        <taxon>Bacteria</taxon>
        <taxon>Bacillati</taxon>
        <taxon>Actinomycetota</taxon>
        <taxon>Coriobacteriia</taxon>
        <taxon>Coriobacteriales</taxon>
        <taxon>Atopobiaceae</taxon>
        <taxon>Parafannyhessea</taxon>
    </lineage>
</organism>
<dbReference type="InterPro" id="IPR052194">
    <property type="entry name" value="MESH1"/>
</dbReference>
<dbReference type="GeneID" id="78501451"/>
<sequence length="141" mass="15359">MGPQETIAQAIARKAHAGQTDKAGAPYIEHPAHVAAQVSGDKAKATAWLHDVVEDTPTTFDDLRAAGIEDDVIDALELLTHDKSVPYLGYVSNLKHNALARTVKLADLTHNSDLSRLAKVTDADRERVQKYRLAIALLRSQ</sequence>
<dbReference type="Gene3D" id="1.10.3210.10">
    <property type="entry name" value="Hypothetical protein af1432"/>
    <property type="match status" value="1"/>
</dbReference>
<accession>A0A1H1KR24</accession>
<gene>
    <name evidence="1" type="ORF">SAMN04489857_0027</name>
    <name evidence="2" type="ORF">SAMN04489857_2130</name>
</gene>
<name>A0A1H1KR24_9ACTN</name>
<evidence type="ECO:0000313" key="1">
    <source>
        <dbReference type="EMBL" id="SDR64788.1"/>
    </source>
</evidence>
<evidence type="ECO:0000313" key="2">
    <source>
        <dbReference type="EMBL" id="SDS06825.1"/>
    </source>
</evidence>